<keyword evidence="7 13" id="KW-1005">Bacterial flagellum biogenesis</keyword>
<dbReference type="Gene3D" id="6.10.250.2080">
    <property type="match status" value="1"/>
</dbReference>
<feature type="transmembrane region" description="Helical" evidence="13">
    <location>
        <begin position="34"/>
        <end position="56"/>
    </location>
</feature>
<gene>
    <name evidence="13" type="primary">flhB</name>
    <name evidence="15" type="ORF">Sps_00126</name>
</gene>
<evidence type="ECO:0000256" key="2">
    <source>
        <dbReference type="ARBA" id="ARBA00010690"/>
    </source>
</evidence>
<keyword evidence="15" id="KW-0966">Cell projection</keyword>
<dbReference type="EMBL" id="CP014782">
    <property type="protein sequence ID" value="AQS35347.1"/>
    <property type="molecule type" value="Genomic_DNA"/>
</dbReference>
<dbReference type="InterPro" id="IPR029025">
    <property type="entry name" value="T3SS_substrate_exporter_C"/>
</dbReference>
<keyword evidence="16" id="KW-1185">Reference proteome</keyword>
<evidence type="ECO:0000256" key="12">
    <source>
        <dbReference type="ARBA" id="ARBA00025078"/>
    </source>
</evidence>
<evidence type="ECO:0000256" key="11">
    <source>
        <dbReference type="ARBA" id="ARBA00023225"/>
    </source>
</evidence>
<dbReference type="InterPro" id="IPR006135">
    <property type="entry name" value="T3SS_substrate_exporter"/>
</dbReference>
<dbReference type="PRINTS" id="PR00950">
    <property type="entry name" value="TYPE3IMSPROT"/>
</dbReference>
<keyword evidence="15" id="KW-0969">Cilium</keyword>
<evidence type="ECO:0000256" key="14">
    <source>
        <dbReference type="SAM" id="MobiDB-lite"/>
    </source>
</evidence>
<evidence type="ECO:0000256" key="8">
    <source>
        <dbReference type="ARBA" id="ARBA00022927"/>
    </source>
</evidence>
<comment type="similarity">
    <text evidence="2 13">Belongs to the type III secretion exporter family.</text>
</comment>
<dbReference type="KEGG" id="spsw:Sps_00126"/>
<dbReference type="GO" id="GO:0044780">
    <property type="term" value="P:bacterial-type flagellum assembly"/>
    <property type="evidence" value="ECO:0007669"/>
    <property type="project" value="InterPro"/>
</dbReference>
<comment type="function">
    <text evidence="12 13">Required for formation of the rod structure in the basal body of the flagellar apparatus. Together with FliI and FliH, may constitute the export apparatus of flagellin.</text>
</comment>
<accession>A0A1S6HIL3</accession>
<dbReference type="RefSeq" id="WP_077750709.1">
    <property type="nucleotide sequence ID" value="NZ_CP014782.1"/>
</dbReference>
<dbReference type="SUPFAM" id="SSF160544">
    <property type="entry name" value="EscU C-terminal domain-like"/>
    <property type="match status" value="1"/>
</dbReference>
<dbReference type="Proteomes" id="UP000189545">
    <property type="component" value="Chromosome"/>
</dbReference>
<evidence type="ECO:0000256" key="5">
    <source>
        <dbReference type="ARBA" id="ARBA00022475"/>
    </source>
</evidence>
<feature type="region of interest" description="Disordered" evidence="14">
    <location>
        <begin position="1"/>
        <end position="29"/>
    </location>
</feature>
<dbReference type="GO" id="GO:0009306">
    <property type="term" value="P:protein secretion"/>
    <property type="evidence" value="ECO:0007669"/>
    <property type="project" value="InterPro"/>
</dbReference>
<dbReference type="InterPro" id="IPR006136">
    <property type="entry name" value="FlhB"/>
</dbReference>
<sequence>MSKKNTGQSKTEKATPQKLKKAREEGQVPRSKDLASTALIIGCSMMLFLSADWFAARVSQLARFNMSITKEELDRPGMMLEHLGTTLVEMLNILGPLFIMVAIIAMVAGAMPGGPVFSFKNAHFKYSRIDPIAGIGRMCSVKSLVELVKSILKITLLIGIMFIFLENNLQVLLTYNQLPIDEAVSKGINMLALGILYLGLGLLVITFIDVPYQYWHHHNELKMSRQDVKDEQKQQDGKPEVKAKIRQLQQRMGRSRAEIAIPQSDVLLVNPTHYAVALKYDVEKADAPYVLTKGTDEVALYMRQIAKQHDIEVIELPPLTRAIYYSTKVEQQIPAALFIAIAHVLSYVLQIKAARDGKKKRPDPLPNFFIPKHLRHD</sequence>
<dbReference type="Gene3D" id="3.40.1690.10">
    <property type="entry name" value="secretion proteins EscU"/>
    <property type="match status" value="1"/>
</dbReference>
<organism evidence="15 16">
    <name type="scientific">Shewanella psychrophila</name>
    <dbReference type="NCBI Taxonomy" id="225848"/>
    <lineage>
        <taxon>Bacteria</taxon>
        <taxon>Pseudomonadati</taxon>
        <taxon>Pseudomonadota</taxon>
        <taxon>Gammaproteobacteria</taxon>
        <taxon>Alteromonadales</taxon>
        <taxon>Shewanellaceae</taxon>
        <taxon>Shewanella</taxon>
    </lineage>
</organism>
<feature type="transmembrane region" description="Helical" evidence="13">
    <location>
        <begin position="87"/>
        <end position="111"/>
    </location>
</feature>
<keyword evidence="11 13" id="KW-1006">Bacterial flagellum protein export</keyword>
<dbReference type="GO" id="GO:0005886">
    <property type="term" value="C:plasma membrane"/>
    <property type="evidence" value="ECO:0007669"/>
    <property type="project" value="UniProtKB-SubCell"/>
</dbReference>
<evidence type="ECO:0000256" key="13">
    <source>
        <dbReference type="RuleBase" id="RU364091"/>
    </source>
</evidence>
<evidence type="ECO:0000256" key="3">
    <source>
        <dbReference type="ARBA" id="ARBA00021622"/>
    </source>
</evidence>
<evidence type="ECO:0000256" key="9">
    <source>
        <dbReference type="ARBA" id="ARBA00022989"/>
    </source>
</evidence>
<keyword evidence="5 13" id="KW-1003">Cell membrane</keyword>
<keyword evidence="4 13" id="KW-0813">Transport</keyword>
<feature type="transmembrane region" description="Helical" evidence="13">
    <location>
        <begin position="187"/>
        <end position="208"/>
    </location>
</feature>
<keyword evidence="8 13" id="KW-0653">Protein transport</keyword>
<protein>
    <recommendedName>
        <fullName evidence="3 13">Flagellar biosynthetic protein FlhB</fullName>
    </recommendedName>
</protein>
<dbReference type="Pfam" id="PF01312">
    <property type="entry name" value="Bac_export_2"/>
    <property type="match status" value="1"/>
</dbReference>
<dbReference type="AlphaFoldDB" id="A0A1S6HIL3"/>
<evidence type="ECO:0000256" key="1">
    <source>
        <dbReference type="ARBA" id="ARBA00004651"/>
    </source>
</evidence>
<feature type="transmembrane region" description="Helical" evidence="13">
    <location>
        <begin position="151"/>
        <end position="175"/>
    </location>
</feature>
<reference evidence="15 16" key="1">
    <citation type="submission" date="2016-03" db="EMBL/GenBank/DDBJ databases">
        <title>Complete genome sequence of Shewanella psychrophila WP2, a deep sea bacterium isolated from west Pacific sediment.</title>
        <authorList>
            <person name="Xu G."/>
            <person name="Jian H."/>
        </authorList>
    </citation>
    <scope>NUCLEOTIDE SEQUENCE [LARGE SCALE GENOMIC DNA]</scope>
    <source>
        <strain evidence="15 16">WP2</strain>
    </source>
</reference>
<keyword evidence="10 13" id="KW-0472">Membrane</keyword>
<evidence type="ECO:0000256" key="6">
    <source>
        <dbReference type="ARBA" id="ARBA00022692"/>
    </source>
</evidence>
<dbReference type="NCBIfam" id="TIGR00328">
    <property type="entry name" value="flhB"/>
    <property type="match status" value="1"/>
</dbReference>
<keyword evidence="9 13" id="KW-1133">Transmembrane helix</keyword>
<dbReference type="OrthoDB" id="9807950at2"/>
<dbReference type="STRING" id="225848.Sps_00126"/>
<proteinExistence type="inferred from homology"/>
<dbReference type="PANTHER" id="PTHR30531">
    <property type="entry name" value="FLAGELLAR BIOSYNTHETIC PROTEIN FLHB"/>
    <property type="match status" value="1"/>
</dbReference>
<evidence type="ECO:0000313" key="15">
    <source>
        <dbReference type="EMBL" id="AQS35347.1"/>
    </source>
</evidence>
<name>A0A1S6HIL3_9GAMM</name>
<evidence type="ECO:0000256" key="7">
    <source>
        <dbReference type="ARBA" id="ARBA00022795"/>
    </source>
</evidence>
<evidence type="ECO:0000256" key="4">
    <source>
        <dbReference type="ARBA" id="ARBA00022448"/>
    </source>
</evidence>
<keyword evidence="15" id="KW-0282">Flagellum</keyword>
<evidence type="ECO:0000256" key="10">
    <source>
        <dbReference type="ARBA" id="ARBA00023136"/>
    </source>
</evidence>
<comment type="subcellular location">
    <subcellularLocation>
        <location evidence="1">Cell membrane</location>
        <topology evidence="1">Multi-pass membrane protein</topology>
    </subcellularLocation>
</comment>
<dbReference type="PANTHER" id="PTHR30531:SF12">
    <property type="entry name" value="FLAGELLAR BIOSYNTHETIC PROTEIN FLHB"/>
    <property type="match status" value="1"/>
</dbReference>
<evidence type="ECO:0000313" key="16">
    <source>
        <dbReference type="Proteomes" id="UP000189545"/>
    </source>
</evidence>
<keyword evidence="6 13" id="KW-0812">Transmembrane</keyword>